<dbReference type="InterPro" id="IPR011009">
    <property type="entry name" value="Kinase-like_dom_sf"/>
</dbReference>
<dbReference type="GO" id="GO:0004674">
    <property type="term" value="F:protein serine/threonine kinase activity"/>
    <property type="evidence" value="ECO:0007669"/>
    <property type="project" value="UniProtKB-KW"/>
</dbReference>
<dbReference type="PROSITE" id="PS50011">
    <property type="entry name" value="PROTEIN_KINASE_DOM"/>
    <property type="match status" value="1"/>
</dbReference>
<protein>
    <recommendedName>
        <fullName evidence="1">non-specific serine/threonine protein kinase</fullName>
        <ecNumber evidence="1">2.7.11.1</ecNumber>
    </recommendedName>
</protein>
<name>A0A6G1J4A5_9PLEO</name>
<organism evidence="10 11">
    <name type="scientific">Lentithecium fluviatile CBS 122367</name>
    <dbReference type="NCBI Taxonomy" id="1168545"/>
    <lineage>
        <taxon>Eukaryota</taxon>
        <taxon>Fungi</taxon>
        <taxon>Dikarya</taxon>
        <taxon>Ascomycota</taxon>
        <taxon>Pezizomycotina</taxon>
        <taxon>Dothideomycetes</taxon>
        <taxon>Pleosporomycetidae</taxon>
        <taxon>Pleosporales</taxon>
        <taxon>Massarineae</taxon>
        <taxon>Lentitheciaceae</taxon>
        <taxon>Lentithecium</taxon>
    </lineage>
</organism>
<dbReference type="SMART" id="SM00220">
    <property type="entry name" value="S_TKc"/>
    <property type="match status" value="1"/>
</dbReference>
<proteinExistence type="predicted"/>
<evidence type="ECO:0000256" key="8">
    <source>
        <dbReference type="ARBA" id="ARBA00048679"/>
    </source>
</evidence>
<evidence type="ECO:0000256" key="1">
    <source>
        <dbReference type="ARBA" id="ARBA00012513"/>
    </source>
</evidence>
<gene>
    <name evidence="10" type="ORF">K458DRAFT_300728</name>
</gene>
<comment type="catalytic activity">
    <reaction evidence="7">
        <text>L-threonyl-[protein] + ATP = O-phospho-L-threonyl-[protein] + ADP + H(+)</text>
        <dbReference type="Rhea" id="RHEA:46608"/>
        <dbReference type="Rhea" id="RHEA-COMP:11060"/>
        <dbReference type="Rhea" id="RHEA-COMP:11605"/>
        <dbReference type="ChEBI" id="CHEBI:15378"/>
        <dbReference type="ChEBI" id="CHEBI:30013"/>
        <dbReference type="ChEBI" id="CHEBI:30616"/>
        <dbReference type="ChEBI" id="CHEBI:61977"/>
        <dbReference type="ChEBI" id="CHEBI:456216"/>
        <dbReference type="EC" id="2.7.11.1"/>
    </reaction>
</comment>
<dbReference type="EC" id="2.7.11.1" evidence="1"/>
<evidence type="ECO:0000313" key="10">
    <source>
        <dbReference type="EMBL" id="KAF2685043.1"/>
    </source>
</evidence>
<reference evidence="10" key="1">
    <citation type="journal article" date="2020" name="Stud. Mycol.">
        <title>101 Dothideomycetes genomes: a test case for predicting lifestyles and emergence of pathogens.</title>
        <authorList>
            <person name="Haridas S."/>
            <person name="Albert R."/>
            <person name="Binder M."/>
            <person name="Bloem J."/>
            <person name="Labutti K."/>
            <person name="Salamov A."/>
            <person name="Andreopoulos B."/>
            <person name="Baker S."/>
            <person name="Barry K."/>
            <person name="Bills G."/>
            <person name="Bluhm B."/>
            <person name="Cannon C."/>
            <person name="Castanera R."/>
            <person name="Culley D."/>
            <person name="Daum C."/>
            <person name="Ezra D."/>
            <person name="Gonzalez J."/>
            <person name="Henrissat B."/>
            <person name="Kuo A."/>
            <person name="Liang C."/>
            <person name="Lipzen A."/>
            <person name="Lutzoni F."/>
            <person name="Magnuson J."/>
            <person name="Mondo S."/>
            <person name="Nolan M."/>
            <person name="Ohm R."/>
            <person name="Pangilinan J."/>
            <person name="Park H.-J."/>
            <person name="Ramirez L."/>
            <person name="Alfaro M."/>
            <person name="Sun H."/>
            <person name="Tritt A."/>
            <person name="Yoshinaga Y."/>
            <person name="Zwiers L.-H."/>
            <person name="Turgeon B."/>
            <person name="Goodwin S."/>
            <person name="Spatafora J."/>
            <person name="Crous P."/>
            <person name="Grigoriev I."/>
        </authorList>
    </citation>
    <scope>NUCLEOTIDE SEQUENCE</scope>
    <source>
        <strain evidence="10">CBS 122367</strain>
    </source>
</reference>
<dbReference type="PROSITE" id="PS00108">
    <property type="entry name" value="PROTEIN_KINASE_ST"/>
    <property type="match status" value="1"/>
</dbReference>
<dbReference type="CDD" id="cd00180">
    <property type="entry name" value="PKc"/>
    <property type="match status" value="1"/>
</dbReference>
<comment type="catalytic activity">
    <reaction evidence="8">
        <text>L-seryl-[protein] + ATP = O-phospho-L-seryl-[protein] + ADP + H(+)</text>
        <dbReference type="Rhea" id="RHEA:17989"/>
        <dbReference type="Rhea" id="RHEA-COMP:9863"/>
        <dbReference type="Rhea" id="RHEA-COMP:11604"/>
        <dbReference type="ChEBI" id="CHEBI:15378"/>
        <dbReference type="ChEBI" id="CHEBI:29999"/>
        <dbReference type="ChEBI" id="CHEBI:30616"/>
        <dbReference type="ChEBI" id="CHEBI:83421"/>
        <dbReference type="ChEBI" id="CHEBI:456216"/>
        <dbReference type="EC" id="2.7.11.1"/>
    </reaction>
</comment>
<dbReference type="GO" id="GO:0005524">
    <property type="term" value="F:ATP binding"/>
    <property type="evidence" value="ECO:0007669"/>
    <property type="project" value="UniProtKB-KW"/>
</dbReference>
<keyword evidence="2" id="KW-0723">Serine/threonine-protein kinase</keyword>
<evidence type="ECO:0000256" key="2">
    <source>
        <dbReference type="ARBA" id="ARBA00022527"/>
    </source>
</evidence>
<dbReference type="OrthoDB" id="310217at2759"/>
<keyword evidence="4" id="KW-0547">Nucleotide-binding</keyword>
<keyword evidence="5 10" id="KW-0418">Kinase</keyword>
<feature type="domain" description="Protein kinase" evidence="9">
    <location>
        <begin position="8"/>
        <end position="289"/>
    </location>
</feature>
<dbReference type="PANTHER" id="PTHR43671">
    <property type="entry name" value="SERINE/THREONINE-PROTEIN KINASE NEK"/>
    <property type="match status" value="1"/>
</dbReference>
<dbReference type="Gene3D" id="1.10.510.10">
    <property type="entry name" value="Transferase(Phosphotransferase) domain 1"/>
    <property type="match status" value="1"/>
</dbReference>
<evidence type="ECO:0000256" key="4">
    <source>
        <dbReference type="ARBA" id="ARBA00022741"/>
    </source>
</evidence>
<dbReference type="PANTHER" id="PTHR43671:SF98">
    <property type="entry name" value="SERINE_THREONINE-PROTEIN KINASE NEK11"/>
    <property type="match status" value="1"/>
</dbReference>
<keyword evidence="11" id="KW-1185">Reference proteome</keyword>
<sequence length="315" mass="35342">MSLTRKDFTPIQALAAGKQGGMNAGIILVRSYKGAQAIEKRFDASSVRHGYALREINIMRRCNHLNICGLLGSDLDYRYCGYGSMFIDWCECGSLDSLTGKFARKGVQMPEGFLWKILWDMSLALCYLQSGVDAESSARKGVPMLRAQKRMGWGEIVHCDIKPANIFFTSRGVNSQYPTVVLGDFGCGIVDSSRGRYEPLMDAFTSSFAPPEAPSYSDASDIYSTALSVHCSALLRQSPFSDGERVRRDPLRRDCAGYSQTLATLLKRMLRRSVKDRPDALYLPYLVWREMNVSKIENGRKHERPSKPLPSWAFE</sequence>
<evidence type="ECO:0000256" key="3">
    <source>
        <dbReference type="ARBA" id="ARBA00022679"/>
    </source>
</evidence>
<evidence type="ECO:0000256" key="6">
    <source>
        <dbReference type="ARBA" id="ARBA00022840"/>
    </source>
</evidence>
<dbReference type="InterPro" id="IPR050660">
    <property type="entry name" value="NEK_Ser/Thr_kinase"/>
</dbReference>
<dbReference type="AlphaFoldDB" id="A0A6G1J4A5"/>
<evidence type="ECO:0000256" key="5">
    <source>
        <dbReference type="ARBA" id="ARBA00022777"/>
    </source>
</evidence>
<dbReference type="EMBL" id="MU005579">
    <property type="protein sequence ID" value="KAF2685043.1"/>
    <property type="molecule type" value="Genomic_DNA"/>
</dbReference>
<dbReference type="Proteomes" id="UP000799291">
    <property type="component" value="Unassembled WGS sequence"/>
</dbReference>
<accession>A0A6G1J4A5</accession>
<evidence type="ECO:0000313" key="11">
    <source>
        <dbReference type="Proteomes" id="UP000799291"/>
    </source>
</evidence>
<keyword evidence="3" id="KW-0808">Transferase</keyword>
<dbReference type="SUPFAM" id="SSF56112">
    <property type="entry name" value="Protein kinase-like (PK-like)"/>
    <property type="match status" value="1"/>
</dbReference>
<evidence type="ECO:0000259" key="9">
    <source>
        <dbReference type="PROSITE" id="PS50011"/>
    </source>
</evidence>
<dbReference type="Pfam" id="PF00069">
    <property type="entry name" value="Pkinase"/>
    <property type="match status" value="1"/>
</dbReference>
<evidence type="ECO:0000256" key="7">
    <source>
        <dbReference type="ARBA" id="ARBA00047899"/>
    </source>
</evidence>
<dbReference type="InterPro" id="IPR000719">
    <property type="entry name" value="Prot_kinase_dom"/>
</dbReference>
<dbReference type="InterPro" id="IPR008271">
    <property type="entry name" value="Ser/Thr_kinase_AS"/>
</dbReference>
<keyword evidence="6" id="KW-0067">ATP-binding</keyword>